<accession>A0A9N9PBF8</accession>
<dbReference type="Proteomes" id="UP000789396">
    <property type="component" value="Unassembled WGS sequence"/>
</dbReference>
<organism evidence="1 2">
    <name type="scientific">Racocetra fulgida</name>
    <dbReference type="NCBI Taxonomy" id="60492"/>
    <lineage>
        <taxon>Eukaryota</taxon>
        <taxon>Fungi</taxon>
        <taxon>Fungi incertae sedis</taxon>
        <taxon>Mucoromycota</taxon>
        <taxon>Glomeromycotina</taxon>
        <taxon>Glomeromycetes</taxon>
        <taxon>Diversisporales</taxon>
        <taxon>Gigasporaceae</taxon>
        <taxon>Racocetra</taxon>
    </lineage>
</organism>
<name>A0A9N9PBF8_9GLOM</name>
<comment type="caution">
    <text evidence="1">The sequence shown here is derived from an EMBL/GenBank/DDBJ whole genome shotgun (WGS) entry which is preliminary data.</text>
</comment>
<evidence type="ECO:0000313" key="1">
    <source>
        <dbReference type="EMBL" id="CAG8801028.1"/>
    </source>
</evidence>
<gene>
    <name evidence="1" type="ORF">RFULGI_LOCUS17726</name>
</gene>
<dbReference type="AlphaFoldDB" id="A0A9N9PBF8"/>
<reference evidence="1" key="1">
    <citation type="submission" date="2021-06" db="EMBL/GenBank/DDBJ databases">
        <authorList>
            <person name="Kallberg Y."/>
            <person name="Tangrot J."/>
            <person name="Rosling A."/>
        </authorList>
    </citation>
    <scope>NUCLEOTIDE SEQUENCE</scope>
    <source>
        <strain evidence="1">IN212</strain>
    </source>
</reference>
<feature type="non-terminal residue" evidence="1">
    <location>
        <position position="1"/>
    </location>
</feature>
<evidence type="ECO:0000313" key="2">
    <source>
        <dbReference type="Proteomes" id="UP000789396"/>
    </source>
</evidence>
<feature type="non-terminal residue" evidence="1">
    <location>
        <position position="49"/>
    </location>
</feature>
<sequence>GPLFQHYLVDAYIKVEETRLNYLCLNQVTLQLETYNELTDYLETAANEH</sequence>
<protein>
    <submittedName>
        <fullName evidence="1">17291_t:CDS:1</fullName>
    </submittedName>
</protein>
<proteinExistence type="predicted"/>
<keyword evidence="2" id="KW-1185">Reference proteome</keyword>
<dbReference type="OrthoDB" id="2272314at2759"/>
<dbReference type="EMBL" id="CAJVPZ010071855">
    <property type="protein sequence ID" value="CAG8801028.1"/>
    <property type="molecule type" value="Genomic_DNA"/>
</dbReference>